<keyword evidence="3" id="KW-1185">Reference proteome</keyword>
<evidence type="ECO:0000313" key="2">
    <source>
        <dbReference type="EMBL" id="MDP9867727.1"/>
    </source>
</evidence>
<comment type="caution">
    <text evidence="2">The sequence shown here is derived from an EMBL/GenBank/DDBJ whole genome shotgun (WGS) entry which is preliminary data.</text>
</comment>
<protein>
    <recommendedName>
        <fullName evidence="1">DUF397 domain-containing protein</fullName>
    </recommendedName>
</protein>
<evidence type="ECO:0000259" key="1">
    <source>
        <dbReference type="Pfam" id="PF04149"/>
    </source>
</evidence>
<name>A0ABT9RFV3_9ACTN</name>
<dbReference type="Proteomes" id="UP001230426">
    <property type="component" value="Unassembled WGS sequence"/>
</dbReference>
<feature type="domain" description="DUF397" evidence="1">
    <location>
        <begin position="17"/>
        <end position="69"/>
    </location>
</feature>
<organism evidence="2 3">
    <name type="scientific">Streptosporangium brasiliense</name>
    <dbReference type="NCBI Taxonomy" id="47480"/>
    <lineage>
        <taxon>Bacteria</taxon>
        <taxon>Bacillati</taxon>
        <taxon>Actinomycetota</taxon>
        <taxon>Actinomycetes</taxon>
        <taxon>Streptosporangiales</taxon>
        <taxon>Streptosporangiaceae</taxon>
        <taxon>Streptosporangium</taxon>
    </lineage>
</organism>
<evidence type="ECO:0000313" key="3">
    <source>
        <dbReference type="Proteomes" id="UP001230426"/>
    </source>
</evidence>
<dbReference type="InterPro" id="IPR007278">
    <property type="entry name" value="DUF397"/>
</dbReference>
<sequence>MNQLYNGMPAVLLDGIVWRKSHFSNPSGNCVELATLPGDAVAIRNSRDPEGPALIYTRRELDAFVRGVKGGDFDDLIISID</sequence>
<dbReference type="RefSeq" id="WP_306869692.1">
    <property type="nucleotide sequence ID" value="NZ_JAUSRB010000002.1"/>
</dbReference>
<proteinExistence type="predicted"/>
<dbReference type="Pfam" id="PF04149">
    <property type="entry name" value="DUF397"/>
    <property type="match status" value="1"/>
</dbReference>
<accession>A0ABT9RFV3</accession>
<gene>
    <name evidence="2" type="ORF">J2S55_006993</name>
</gene>
<reference evidence="2 3" key="1">
    <citation type="submission" date="2023-07" db="EMBL/GenBank/DDBJ databases">
        <title>Sequencing the genomes of 1000 actinobacteria strains.</title>
        <authorList>
            <person name="Klenk H.-P."/>
        </authorList>
    </citation>
    <scope>NUCLEOTIDE SEQUENCE [LARGE SCALE GENOMIC DNA]</scope>
    <source>
        <strain evidence="2 3">DSM 44109</strain>
    </source>
</reference>
<dbReference type="EMBL" id="JAUSRB010000002">
    <property type="protein sequence ID" value="MDP9867727.1"/>
    <property type="molecule type" value="Genomic_DNA"/>
</dbReference>